<evidence type="ECO:0000256" key="1">
    <source>
        <dbReference type="ARBA" id="ARBA00009437"/>
    </source>
</evidence>
<dbReference type="Pfam" id="PF00126">
    <property type="entry name" value="HTH_1"/>
    <property type="match status" value="1"/>
</dbReference>
<organism evidence="6 7">
    <name type="scientific">Paenibacillus contaminans</name>
    <dbReference type="NCBI Taxonomy" id="450362"/>
    <lineage>
        <taxon>Bacteria</taxon>
        <taxon>Bacillati</taxon>
        <taxon>Bacillota</taxon>
        <taxon>Bacilli</taxon>
        <taxon>Bacillales</taxon>
        <taxon>Paenibacillaceae</taxon>
        <taxon>Paenibacillus</taxon>
    </lineage>
</organism>
<dbReference type="OrthoDB" id="63123at2"/>
<name>A0A329MNE2_9BACL</name>
<dbReference type="GO" id="GO:0005829">
    <property type="term" value="C:cytosol"/>
    <property type="evidence" value="ECO:0007669"/>
    <property type="project" value="TreeGrafter"/>
</dbReference>
<evidence type="ECO:0000256" key="4">
    <source>
        <dbReference type="ARBA" id="ARBA00023163"/>
    </source>
</evidence>
<keyword evidence="4" id="KW-0804">Transcription</keyword>
<dbReference type="CDD" id="cd05466">
    <property type="entry name" value="PBP2_LTTR_substrate"/>
    <property type="match status" value="1"/>
</dbReference>
<dbReference type="Proteomes" id="UP000250369">
    <property type="component" value="Unassembled WGS sequence"/>
</dbReference>
<reference evidence="6 7" key="1">
    <citation type="journal article" date="2009" name="Int. J. Syst. Evol. Microbiol.">
        <title>Paenibacillus contaminans sp. nov., isolated from a contaminated laboratory plate.</title>
        <authorList>
            <person name="Chou J.H."/>
            <person name="Lee J.H."/>
            <person name="Lin M.C."/>
            <person name="Chang P.S."/>
            <person name="Arun A.B."/>
            <person name="Young C.C."/>
            <person name="Chen W.M."/>
        </authorList>
    </citation>
    <scope>NUCLEOTIDE SEQUENCE [LARGE SCALE GENOMIC DNA]</scope>
    <source>
        <strain evidence="6 7">CKOBP-6</strain>
    </source>
</reference>
<proteinExistence type="inferred from homology"/>
<dbReference type="PRINTS" id="PR00039">
    <property type="entry name" value="HTHLYSR"/>
</dbReference>
<keyword evidence="7" id="KW-1185">Reference proteome</keyword>
<dbReference type="InterPro" id="IPR036388">
    <property type="entry name" value="WH-like_DNA-bd_sf"/>
</dbReference>
<evidence type="ECO:0000259" key="5">
    <source>
        <dbReference type="PROSITE" id="PS50931"/>
    </source>
</evidence>
<dbReference type="Pfam" id="PF03466">
    <property type="entry name" value="LysR_substrate"/>
    <property type="match status" value="1"/>
</dbReference>
<dbReference type="SUPFAM" id="SSF46785">
    <property type="entry name" value="Winged helix' DNA-binding domain"/>
    <property type="match status" value="1"/>
</dbReference>
<evidence type="ECO:0000256" key="2">
    <source>
        <dbReference type="ARBA" id="ARBA00023015"/>
    </source>
</evidence>
<comment type="similarity">
    <text evidence="1">Belongs to the LysR transcriptional regulatory family.</text>
</comment>
<dbReference type="InterPro" id="IPR036390">
    <property type="entry name" value="WH_DNA-bd_sf"/>
</dbReference>
<keyword evidence="2" id="KW-0805">Transcription regulation</keyword>
<dbReference type="InterPro" id="IPR050950">
    <property type="entry name" value="HTH-type_LysR_regulators"/>
</dbReference>
<protein>
    <submittedName>
        <fullName evidence="6">LysR family transcriptional regulator</fullName>
    </submittedName>
</protein>
<dbReference type="RefSeq" id="WP_113030562.1">
    <property type="nucleotide sequence ID" value="NZ_QMFB01000004.1"/>
</dbReference>
<evidence type="ECO:0000313" key="6">
    <source>
        <dbReference type="EMBL" id="RAV21471.1"/>
    </source>
</evidence>
<evidence type="ECO:0000256" key="3">
    <source>
        <dbReference type="ARBA" id="ARBA00023125"/>
    </source>
</evidence>
<dbReference type="SUPFAM" id="SSF53850">
    <property type="entry name" value="Periplasmic binding protein-like II"/>
    <property type="match status" value="1"/>
</dbReference>
<sequence>MSIAKYEIFRKVVEVGGLTSAAESLGLTQSAVSHAIASLEDEFGFLLLARNRTGVRLTVNGERVLKHVHEILSGNEQLKQEVAAINGLEVGTIRIGTFSSVAIHWLPGMMKQFLYDHPSIDIKLVQGNYNDIEAWIKNGEIDFGFLSLPSAESFETIPLERDRMVCIVSKEHPLSQQSRIRYDQIEKEWFIMPTYSCDQDVRRILQLHACKPHVQFQAGNDHAIIAMVENGLGISIISEMFVKGCTHNVIPIELEDGMYRTLGIAIPSLKHASPATRKFIDHAQLWLKGKGSMI</sequence>
<accession>A0A329MNE2</accession>
<dbReference type="GO" id="GO:0003677">
    <property type="term" value="F:DNA binding"/>
    <property type="evidence" value="ECO:0007669"/>
    <property type="project" value="UniProtKB-KW"/>
</dbReference>
<dbReference type="Gene3D" id="3.40.190.290">
    <property type="match status" value="1"/>
</dbReference>
<dbReference type="PANTHER" id="PTHR30419:SF24">
    <property type="entry name" value="HTH-TYPE TRANSCRIPTIONAL REGULATOR CZCR"/>
    <property type="match status" value="1"/>
</dbReference>
<feature type="domain" description="HTH lysR-type" evidence="5">
    <location>
        <begin position="1"/>
        <end position="58"/>
    </location>
</feature>
<dbReference type="PANTHER" id="PTHR30419">
    <property type="entry name" value="HTH-TYPE TRANSCRIPTIONAL REGULATOR YBHD"/>
    <property type="match status" value="1"/>
</dbReference>
<dbReference type="InterPro" id="IPR000847">
    <property type="entry name" value="LysR_HTH_N"/>
</dbReference>
<evidence type="ECO:0000313" key="7">
    <source>
        <dbReference type="Proteomes" id="UP000250369"/>
    </source>
</evidence>
<dbReference type="PROSITE" id="PS50931">
    <property type="entry name" value="HTH_LYSR"/>
    <property type="match status" value="1"/>
</dbReference>
<dbReference type="Gene3D" id="1.10.10.10">
    <property type="entry name" value="Winged helix-like DNA-binding domain superfamily/Winged helix DNA-binding domain"/>
    <property type="match status" value="1"/>
</dbReference>
<keyword evidence="3" id="KW-0238">DNA-binding</keyword>
<dbReference type="AlphaFoldDB" id="A0A329MNE2"/>
<comment type="caution">
    <text evidence="6">The sequence shown here is derived from an EMBL/GenBank/DDBJ whole genome shotgun (WGS) entry which is preliminary data.</text>
</comment>
<dbReference type="EMBL" id="QMFB01000004">
    <property type="protein sequence ID" value="RAV21471.1"/>
    <property type="molecule type" value="Genomic_DNA"/>
</dbReference>
<gene>
    <name evidence="6" type="ORF">DQG23_09345</name>
</gene>
<dbReference type="InterPro" id="IPR005119">
    <property type="entry name" value="LysR_subst-bd"/>
</dbReference>
<dbReference type="FunFam" id="1.10.10.10:FF:000001">
    <property type="entry name" value="LysR family transcriptional regulator"/>
    <property type="match status" value="1"/>
</dbReference>
<dbReference type="GO" id="GO:0003700">
    <property type="term" value="F:DNA-binding transcription factor activity"/>
    <property type="evidence" value="ECO:0007669"/>
    <property type="project" value="InterPro"/>
</dbReference>